<feature type="domain" description="YjiS-like" evidence="1">
    <location>
        <begin position="34"/>
        <end position="61"/>
    </location>
</feature>
<dbReference type="InterPro" id="IPR009506">
    <property type="entry name" value="YjiS-like"/>
</dbReference>
<evidence type="ECO:0000313" key="3">
    <source>
        <dbReference type="Proteomes" id="UP000651977"/>
    </source>
</evidence>
<evidence type="ECO:0000259" key="1">
    <source>
        <dbReference type="Pfam" id="PF06568"/>
    </source>
</evidence>
<comment type="caution">
    <text evidence="2">The sequence shown here is derived from an EMBL/GenBank/DDBJ whole genome shotgun (WGS) entry which is preliminary data.</text>
</comment>
<evidence type="ECO:0000313" key="2">
    <source>
        <dbReference type="EMBL" id="GGB09835.1"/>
    </source>
</evidence>
<accession>A0ABQ1I363</accession>
<protein>
    <recommendedName>
        <fullName evidence="1">YjiS-like domain-containing protein</fullName>
    </recommendedName>
</protein>
<name>A0ABQ1I363_9ALTE</name>
<gene>
    <name evidence="2" type="ORF">GCM10007414_24040</name>
</gene>
<proteinExistence type="predicted"/>
<organism evidence="2 3">
    <name type="scientific">Agarivorans gilvus</name>
    <dbReference type="NCBI Taxonomy" id="680279"/>
    <lineage>
        <taxon>Bacteria</taxon>
        <taxon>Pseudomonadati</taxon>
        <taxon>Pseudomonadota</taxon>
        <taxon>Gammaproteobacteria</taxon>
        <taxon>Alteromonadales</taxon>
        <taxon>Alteromonadaceae</taxon>
        <taxon>Agarivorans</taxon>
    </lineage>
</organism>
<dbReference type="EMBL" id="BMDY01000013">
    <property type="protein sequence ID" value="GGB09835.1"/>
    <property type="molecule type" value="Genomic_DNA"/>
</dbReference>
<dbReference type="RefSeq" id="WP_055734757.1">
    <property type="nucleotide sequence ID" value="NZ_BMDY01000013.1"/>
</dbReference>
<keyword evidence="3" id="KW-1185">Reference proteome</keyword>
<sequence>MNTICQHTNKTDNNAFELLKLKLAKSICGLSELMLRRKTRRTLASLPDYLLKDIGVTRAEAQHEATKPFWQK</sequence>
<dbReference type="Pfam" id="PF06568">
    <property type="entry name" value="YjiS-like"/>
    <property type="match status" value="1"/>
</dbReference>
<dbReference type="Proteomes" id="UP000651977">
    <property type="component" value="Unassembled WGS sequence"/>
</dbReference>
<reference evidence="3" key="1">
    <citation type="journal article" date="2019" name="Int. J. Syst. Evol. Microbiol.">
        <title>The Global Catalogue of Microorganisms (GCM) 10K type strain sequencing project: providing services to taxonomists for standard genome sequencing and annotation.</title>
        <authorList>
            <consortium name="The Broad Institute Genomics Platform"/>
            <consortium name="The Broad Institute Genome Sequencing Center for Infectious Disease"/>
            <person name="Wu L."/>
            <person name="Ma J."/>
        </authorList>
    </citation>
    <scope>NUCLEOTIDE SEQUENCE [LARGE SCALE GENOMIC DNA]</scope>
    <source>
        <strain evidence="3">CGMCC 1.10131</strain>
    </source>
</reference>